<sequence>MLGPGSAHNRRTAGGIGIGHYAGQALYFHKAATSEKPPDLMRPLTLENAYLPTRYAVDVKVDYAKPNFSGQLVAEVDRTGIDNDDEFRLVLHAHKLVIMSAQVSCESQPAKKAQIAYDRQAQTVTLTVPEKLPNKVSVHISYMGQINTIKTFKDTTQGLFKTNYLDAIEGRSDNLIIATHMQPHGARLVFPVIDELSLKVPIKLSIETRDDFSVASVGILEKKDQSEDGMAKFHFKETPPIATSVFGFVAGHFDHVEAHVSGIPVRVYALKGEAENAQAALSLITKLLPTLEDLLGCKFPLDKLDFVALPFLSDGAMENWGLVTVISSQLLIMDSDEVSLQSLHQLLAHELVHQWIGNLVTFEDWRDLWFNEAFATWFGNYALYLVGLYPNFKLNMILDYEKMMDRDCFLGSGIIPSIHDCTKSLSTGLECSTSTLFDRTAYEKGIIMLNMAANLVQQDTLKVSKTYDRFSLAVSKVIQAFKFKSIKAFEFWNVVNDHASADLNAFYHSWVRQSAYPILQVSRADDTITIEQNRFIFNSDPKSQDIENSPYQVPLSIKVLDDNGDVKILNLVLLDRRTEINLPSSRLVLFNFNGSGYYRVSYLEMLIGEICSNVKYMSTEDQISFIFDSGKLLGQELYTENSLKTLIAYLRVLSQPEWKLDYEVLTMAMNYLETLNAILLHFSHYSAFQNWLARYTAELWSKLGNWDNLTNIQPNYSQNEMLSRNSILLLSRNPDSTSLCRRIFRLLMNPKPGFFVPKELLSAVFNLTMAVANQKEYKQILLMVKNSNLSILAHTNASVSELQTVAVSSLSFCESEELLAKSLNFTMTNIDSKLIELSLLGFQFKPSKHHRLKIFEWYNLHYDQWAKKSLRKGSDWAKQLALTMKNMDLIILGDIMQYDKELILKRKRFVEEKLAKLLEHGLKDIMEEIEAQNEEKKIIGKYYDRLEKEVFE</sequence>
<dbReference type="Proteomes" id="UP001241377">
    <property type="component" value="Unassembled WGS sequence"/>
</dbReference>
<proteinExistence type="predicted"/>
<evidence type="ECO:0000313" key="1">
    <source>
        <dbReference type="EMBL" id="KAJ9101570.1"/>
    </source>
</evidence>
<evidence type="ECO:0000313" key="2">
    <source>
        <dbReference type="Proteomes" id="UP001241377"/>
    </source>
</evidence>
<keyword evidence="2" id="KW-1185">Reference proteome</keyword>
<gene>
    <name evidence="1" type="ORF">QFC19_005067</name>
</gene>
<dbReference type="EMBL" id="JASBWR010000056">
    <property type="protein sequence ID" value="KAJ9101570.1"/>
    <property type="molecule type" value="Genomic_DNA"/>
</dbReference>
<accession>A0ACC2VR76</accession>
<comment type="caution">
    <text evidence="1">The sequence shown here is derived from an EMBL/GenBank/DDBJ whole genome shotgun (WGS) entry which is preliminary data.</text>
</comment>
<protein>
    <submittedName>
        <fullName evidence="1">Uncharacterized protein</fullName>
    </submittedName>
</protein>
<reference evidence="1" key="1">
    <citation type="submission" date="2023-04" db="EMBL/GenBank/DDBJ databases">
        <title>Draft Genome sequencing of Naganishia species isolated from polar environments using Oxford Nanopore Technology.</title>
        <authorList>
            <person name="Leo P."/>
            <person name="Venkateswaran K."/>
        </authorList>
    </citation>
    <scope>NUCLEOTIDE SEQUENCE</scope>
    <source>
        <strain evidence="1">MNA-CCFEE 5261</strain>
    </source>
</reference>
<name>A0ACC2VR76_9TREE</name>
<organism evidence="1 2">
    <name type="scientific">Naganishia cerealis</name>
    <dbReference type="NCBI Taxonomy" id="610337"/>
    <lineage>
        <taxon>Eukaryota</taxon>
        <taxon>Fungi</taxon>
        <taxon>Dikarya</taxon>
        <taxon>Basidiomycota</taxon>
        <taxon>Agaricomycotina</taxon>
        <taxon>Tremellomycetes</taxon>
        <taxon>Filobasidiales</taxon>
        <taxon>Filobasidiaceae</taxon>
        <taxon>Naganishia</taxon>
    </lineage>
</organism>